<keyword evidence="3" id="KW-0902">Two-component regulatory system</keyword>
<dbReference type="PANTHER" id="PTHR24421">
    <property type="entry name" value="NITRATE/NITRITE SENSOR PROTEIN NARX-RELATED"/>
    <property type="match status" value="1"/>
</dbReference>
<dbReference type="InterPro" id="IPR036890">
    <property type="entry name" value="HATPase_C_sf"/>
</dbReference>
<dbReference type="Gene3D" id="3.30.565.10">
    <property type="entry name" value="Histidine kinase-like ATPase, C-terminal domain"/>
    <property type="match status" value="1"/>
</dbReference>
<dbReference type="Pfam" id="PF07494">
    <property type="entry name" value="Reg_prop"/>
    <property type="match status" value="1"/>
</dbReference>
<dbReference type="Gene3D" id="1.20.5.1930">
    <property type="match status" value="1"/>
</dbReference>
<keyword evidence="2" id="KW-0418">Kinase</keyword>
<keyword evidence="4" id="KW-0472">Membrane</keyword>
<dbReference type="RefSeq" id="WP_345246662.1">
    <property type="nucleotide sequence ID" value="NZ_BAABHD010000074.1"/>
</dbReference>
<proteinExistence type="predicted"/>
<name>A0ABP8NB62_9BACT</name>
<dbReference type="CDD" id="cd16917">
    <property type="entry name" value="HATPase_UhpB-NarQ-NarX-like"/>
    <property type="match status" value="1"/>
</dbReference>
<dbReference type="EMBL" id="BAABHD010000074">
    <property type="protein sequence ID" value="GAA4463509.1"/>
    <property type="molecule type" value="Genomic_DNA"/>
</dbReference>
<dbReference type="Gene3D" id="2.60.40.10">
    <property type="entry name" value="Immunoglobulins"/>
    <property type="match status" value="1"/>
</dbReference>
<dbReference type="Gene3D" id="2.130.10.10">
    <property type="entry name" value="YVTN repeat-like/Quinoprotein amine dehydrogenase"/>
    <property type="match status" value="3"/>
</dbReference>
<organism evidence="6 7">
    <name type="scientific">Nibrella saemangeumensis</name>
    <dbReference type="NCBI Taxonomy" id="1084526"/>
    <lineage>
        <taxon>Bacteria</taxon>
        <taxon>Pseudomonadati</taxon>
        <taxon>Bacteroidota</taxon>
        <taxon>Cytophagia</taxon>
        <taxon>Cytophagales</taxon>
        <taxon>Spirosomataceae</taxon>
        <taxon>Nibrella</taxon>
    </lineage>
</organism>
<dbReference type="InterPro" id="IPR011110">
    <property type="entry name" value="Reg_prop"/>
</dbReference>
<evidence type="ECO:0000313" key="6">
    <source>
        <dbReference type="EMBL" id="GAA4463509.1"/>
    </source>
</evidence>
<reference evidence="7" key="1">
    <citation type="journal article" date="2019" name="Int. J. Syst. Evol. Microbiol.">
        <title>The Global Catalogue of Microorganisms (GCM) 10K type strain sequencing project: providing services to taxonomists for standard genome sequencing and annotation.</title>
        <authorList>
            <consortium name="The Broad Institute Genomics Platform"/>
            <consortium name="The Broad Institute Genome Sequencing Center for Infectious Disease"/>
            <person name="Wu L."/>
            <person name="Ma J."/>
        </authorList>
    </citation>
    <scope>NUCLEOTIDE SEQUENCE [LARGE SCALE GENOMIC DNA]</scope>
    <source>
        <strain evidence="7">JCM 17927</strain>
    </source>
</reference>
<dbReference type="InterPro" id="IPR011712">
    <property type="entry name" value="Sig_transdc_His_kin_sub3_dim/P"/>
</dbReference>
<dbReference type="InterPro" id="IPR005467">
    <property type="entry name" value="His_kinase_dom"/>
</dbReference>
<keyword evidence="4" id="KW-0812">Transmembrane</keyword>
<feature type="transmembrane region" description="Helical" evidence="4">
    <location>
        <begin position="753"/>
        <end position="775"/>
    </location>
</feature>
<keyword evidence="7" id="KW-1185">Reference proteome</keyword>
<dbReference type="InterPro" id="IPR015943">
    <property type="entry name" value="WD40/YVTN_repeat-like_dom_sf"/>
</dbReference>
<dbReference type="Pfam" id="PF07730">
    <property type="entry name" value="HisKA_3"/>
    <property type="match status" value="1"/>
</dbReference>
<keyword evidence="1" id="KW-0808">Transferase</keyword>
<dbReference type="InterPro" id="IPR013783">
    <property type="entry name" value="Ig-like_fold"/>
</dbReference>
<evidence type="ECO:0000256" key="2">
    <source>
        <dbReference type="ARBA" id="ARBA00022777"/>
    </source>
</evidence>
<dbReference type="SUPFAM" id="SSF55874">
    <property type="entry name" value="ATPase domain of HSP90 chaperone/DNA topoisomerase II/histidine kinase"/>
    <property type="match status" value="1"/>
</dbReference>
<keyword evidence="4" id="KW-1133">Transmembrane helix</keyword>
<evidence type="ECO:0000256" key="3">
    <source>
        <dbReference type="ARBA" id="ARBA00023012"/>
    </source>
</evidence>
<sequence length="988" mass="112345">MKGVYWSLLFLLSSIHLVAQVPLMRNLTVGDGLPSSFVYRAFQDSEGYMWFCTDKGVARYDGYKFEVFTSQNGLPYNDVFGLIEDRNKRLWFTSYAYAFSYYDIATHQMKVVPNTVTPATSEHTWGIVSFASGATHMVLSDLSGVVVTQQNEVLPARSDSLLQRHYFLGPVFSPRSFNKSTSIYENSSFLTLGGRPLVPPADNMNRHAIATFLYYPYGTYYCTDTQLFLWDGDRLVSKSVADLSRFGNDRIIRLSKIGASRHILVITEKGHFVIDERLNRVTEFDFIAEFKVNSLTLDRDNNLWIATKDRGIFLLPRKQYKAWMYPELTDVSVKAIATDKSGRLWLGSSQGDVYVLEDRQLHKITLNIHYRLPVKKLFLTNNELFITWEDYLSAIIPLNQIRNYTVPAVQEQDVRTADMQVILIRAEAGKPCVFRWKNIKDICQDYTGNIYLSTPNHVYRLTALPDAREIRFIPETGRVLALAADRQNTVWVGAPSGLSMIRDNQANRLPVHTARHAITQKPISAIVTDLLGGVWVATDGYGLYKLMANRVQTIPELTGASIKSLSYDQGQQRLFVLTNRSVYVITNRAGGDGYTLKELTPDDGLPAHEIQCVAYVDTFLYAGTDKGLLRFNPALYINQQTRTDLPLYIRGIEVNNRDTAVADRLELTHRQNTIRFNFIALSYHNAKQVQYEYRMLTDNGFFDAHWHPVNGQLFKEFQNLPPGEYQFFLRASDPDGNKTQRKAPLTLVIQPPWWQTSWVVIFSAVLLMAGLYYGVRWYTSRKLLHQRNVLKWTLLAQEEERKRLAADLHDDLGATLAAIRVQLESFQQPASLLSGSIKMMDKALRDLRFISHNLMPPEFSQLGLAEAIHDAVSRLERVSGREVVFVSYGDEQRLSAEVELTVYRIAVELINNAVKHANCRVINVQLIFFPNRLTLMVEDDGNGYIKPDSGIKSGIGDRTIRSRAKFLNAKLQVDSGARGTTVSLEVPV</sequence>
<evidence type="ECO:0000256" key="1">
    <source>
        <dbReference type="ARBA" id="ARBA00022679"/>
    </source>
</evidence>
<dbReference type="SUPFAM" id="SSF63829">
    <property type="entry name" value="Calcium-dependent phosphotriesterase"/>
    <property type="match status" value="2"/>
</dbReference>
<protein>
    <recommendedName>
        <fullName evidence="5">Histidine kinase domain-containing protein</fullName>
    </recommendedName>
</protein>
<evidence type="ECO:0000256" key="4">
    <source>
        <dbReference type="SAM" id="Phobius"/>
    </source>
</evidence>
<evidence type="ECO:0000313" key="7">
    <source>
        <dbReference type="Proteomes" id="UP001501175"/>
    </source>
</evidence>
<comment type="caution">
    <text evidence="6">The sequence shown here is derived from an EMBL/GenBank/DDBJ whole genome shotgun (WGS) entry which is preliminary data.</text>
</comment>
<feature type="domain" description="Histidine kinase" evidence="5">
    <location>
        <begin position="803"/>
        <end position="988"/>
    </location>
</feature>
<dbReference type="Proteomes" id="UP001501175">
    <property type="component" value="Unassembled WGS sequence"/>
</dbReference>
<dbReference type="PROSITE" id="PS50109">
    <property type="entry name" value="HIS_KIN"/>
    <property type="match status" value="1"/>
</dbReference>
<accession>A0ABP8NB62</accession>
<gene>
    <name evidence="6" type="ORF">GCM10023189_41630</name>
</gene>
<evidence type="ECO:0000259" key="5">
    <source>
        <dbReference type="PROSITE" id="PS50109"/>
    </source>
</evidence>
<dbReference type="InterPro" id="IPR050482">
    <property type="entry name" value="Sensor_HK_TwoCompSys"/>
</dbReference>